<evidence type="ECO:0000313" key="3">
    <source>
        <dbReference type="EMBL" id="PRD42359.1"/>
    </source>
</evidence>
<sequence>MQTLQAAIDAFNALPPEKQREMTEEQRKSWAEAESVLDRTPANPADKATADLVPVAHLFRYEDSEHGSFEFYDTVPNPPQAFTSRIPLYGPEAAERIAALGQELAEEKRINKQLSDELDMREDEGCMLDDEFRKLTERAETAEACVAKREKENQQFRDRYENWKPMTTPPFEGAHPHTLLCFWTPPTEDEADYWSTGHWDERPDSAAMWCSIVTPIGPRREQIAALIQQEGEQP</sequence>
<feature type="compositionally biased region" description="Basic and acidic residues" evidence="2">
    <location>
        <begin position="17"/>
        <end position="31"/>
    </location>
</feature>
<keyword evidence="4" id="KW-1185">Reference proteome</keyword>
<reference evidence="3 4" key="1">
    <citation type="submission" date="2018-02" db="EMBL/GenBank/DDBJ databases">
        <title>The draft genome of Phyllobacterium sp. 1N-3.</title>
        <authorList>
            <person name="Liu L."/>
            <person name="Li L."/>
            <person name="Zhang X."/>
            <person name="Wang T."/>
            <person name="Liang L."/>
        </authorList>
    </citation>
    <scope>NUCLEOTIDE SEQUENCE [LARGE SCALE GENOMIC DNA]</scope>
    <source>
        <strain evidence="3 4">1N-3</strain>
    </source>
</reference>
<dbReference type="Proteomes" id="UP000239434">
    <property type="component" value="Unassembled WGS sequence"/>
</dbReference>
<dbReference type="EMBL" id="PVBR01000012">
    <property type="protein sequence ID" value="PRD42359.1"/>
    <property type="molecule type" value="Genomic_DNA"/>
</dbReference>
<evidence type="ECO:0000256" key="1">
    <source>
        <dbReference type="SAM" id="Coils"/>
    </source>
</evidence>
<feature type="region of interest" description="Disordered" evidence="2">
    <location>
        <begin position="13"/>
        <end position="48"/>
    </location>
</feature>
<evidence type="ECO:0000256" key="2">
    <source>
        <dbReference type="SAM" id="MobiDB-lite"/>
    </source>
</evidence>
<protein>
    <submittedName>
        <fullName evidence="3">Uncharacterized protein</fullName>
    </submittedName>
</protein>
<organism evidence="3 4">
    <name type="scientific">Phyllobacterium phragmitis</name>
    <dbReference type="NCBI Taxonomy" id="2670329"/>
    <lineage>
        <taxon>Bacteria</taxon>
        <taxon>Pseudomonadati</taxon>
        <taxon>Pseudomonadota</taxon>
        <taxon>Alphaproteobacteria</taxon>
        <taxon>Hyphomicrobiales</taxon>
        <taxon>Phyllobacteriaceae</taxon>
        <taxon>Phyllobacterium</taxon>
    </lineage>
</organism>
<comment type="caution">
    <text evidence="3">The sequence shown here is derived from an EMBL/GenBank/DDBJ whole genome shotgun (WGS) entry which is preliminary data.</text>
</comment>
<gene>
    <name evidence="3" type="ORF">C5748_16325</name>
</gene>
<proteinExistence type="predicted"/>
<evidence type="ECO:0000313" key="4">
    <source>
        <dbReference type="Proteomes" id="UP000239434"/>
    </source>
</evidence>
<name>A0A2S9IP98_9HYPH</name>
<dbReference type="AlphaFoldDB" id="A0A2S9IP98"/>
<accession>A0A2S9IP98</accession>
<keyword evidence="1" id="KW-0175">Coiled coil</keyword>
<dbReference type="RefSeq" id="WP_105742998.1">
    <property type="nucleotide sequence ID" value="NZ_PVBR01000012.1"/>
</dbReference>
<feature type="coiled-coil region" evidence="1">
    <location>
        <begin position="97"/>
        <end position="124"/>
    </location>
</feature>